<evidence type="ECO:0000256" key="1">
    <source>
        <dbReference type="SAM" id="SignalP"/>
    </source>
</evidence>
<gene>
    <name evidence="2" type="ORF">C8A03DRAFT_32959</name>
</gene>
<sequence length="111" mass="11800">MMFKTTTILALVAALAPSALAVPAASASKIEARQVPANCPRNVNVCGFTLIDRNPRCAEPDTLIRLGGDGWNSIYHVNGEGVADRFVRQCAVGQCVTFGADPKFPEAHCRA</sequence>
<feature type="chain" id="PRO_5042845550" evidence="1">
    <location>
        <begin position="22"/>
        <end position="111"/>
    </location>
</feature>
<accession>A0AAN7CCU1</accession>
<dbReference type="Proteomes" id="UP001303760">
    <property type="component" value="Unassembled WGS sequence"/>
</dbReference>
<proteinExistence type="predicted"/>
<evidence type="ECO:0000313" key="2">
    <source>
        <dbReference type="EMBL" id="KAK4238962.1"/>
    </source>
</evidence>
<protein>
    <submittedName>
        <fullName evidence="2">Uncharacterized protein</fullName>
    </submittedName>
</protein>
<organism evidence="2 3">
    <name type="scientific">Achaetomium macrosporum</name>
    <dbReference type="NCBI Taxonomy" id="79813"/>
    <lineage>
        <taxon>Eukaryota</taxon>
        <taxon>Fungi</taxon>
        <taxon>Dikarya</taxon>
        <taxon>Ascomycota</taxon>
        <taxon>Pezizomycotina</taxon>
        <taxon>Sordariomycetes</taxon>
        <taxon>Sordariomycetidae</taxon>
        <taxon>Sordariales</taxon>
        <taxon>Chaetomiaceae</taxon>
        <taxon>Achaetomium</taxon>
    </lineage>
</organism>
<reference evidence="2" key="1">
    <citation type="journal article" date="2023" name="Mol. Phylogenet. Evol.">
        <title>Genome-scale phylogeny and comparative genomics of the fungal order Sordariales.</title>
        <authorList>
            <person name="Hensen N."/>
            <person name="Bonometti L."/>
            <person name="Westerberg I."/>
            <person name="Brannstrom I.O."/>
            <person name="Guillou S."/>
            <person name="Cros-Aarteil S."/>
            <person name="Calhoun S."/>
            <person name="Haridas S."/>
            <person name="Kuo A."/>
            <person name="Mondo S."/>
            <person name="Pangilinan J."/>
            <person name="Riley R."/>
            <person name="LaButti K."/>
            <person name="Andreopoulos B."/>
            <person name="Lipzen A."/>
            <person name="Chen C."/>
            <person name="Yan M."/>
            <person name="Daum C."/>
            <person name="Ng V."/>
            <person name="Clum A."/>
            <person name="Steindorff A."/>
            <person name="Ohm R.A."/>
            <person name="Martin F."/>
            <person name="Silar P."/>
            <person name="Natvig D.O."/>
            <person name="Lalanne C."/>
            <person name="Gautier V."/>
            <person name="Ament-Velasquez S.L."/>
            <person name="Kruys A."/>
            <person name="Hutchinson M.I."/>
            <person name="Powell A.J."/>
            <person name="Barry K."/>
            <person name="Miller A.N."/>
            <person name="Grigoriev I.V."/>
            <person name="Debuchy R."/>
            <person name="Gladieux P."/>
            <person name="Hiltunen Thoren M."/>
            <person name="Johannesson H."/>
        </authorList>
    </citation>
    <scope>NUCLEOTIDE SEQUENCE</scope>
    <source>
        <strain evidence="2">CBS 532.94</strain>
    </source>
</reference>
<comment type="caution">
    <text evidence="2">The sequence shown here is derived from an EMBL/GenBank/DDBJ whole genome shotgun (WGS) entry which is preliminary data.</text>
</comment>
<feature type="signal peptide" evidence="1">
    <location>
        <begin position="1"/>
        <end position="21"/>
    </location>
</feature>
<reference evidence="2" key="2">
    <citation type="submission" date="2023-05" db="EMBL/GenBank/DDBJ databases">
        <authorList>
            <consortium name="Lawrence Berkeley National Laboratory"/>
            <person name="Steindorff A."/>
            <person name="Hensen N."/>
            <person name="Bonometti L."/>
            <person name="Westerberg I."/>
            <person name="Brannstrom I.O."/>
            <person name="Guillou S."/>
            <person name="Cros-Aarteil S."/>
            <person name="Calhoun S."/>
            <person name="Haridas S."/>
            <person name="Kuo A."/>
            <person name="Mondo S."/>
            <person name="Pangilinan J."/>
            <person name="Riley R."/>
            <person name="Labutti K."/>
            <person name="Andreopoulos B."/>
            <person name="Lipzen A."/>
            <person name="Chen C."/>
            <person name="Yanf M."/>
            <person name="Daum C."/>
            <person name="Ng V."/>
            <person name="Clum A."/>
            <person name="Ohm R."/>
            <person name="Martin F."/>
            <person name="Silar P."/>
            <person name="Natvig D."/>
            <person name="Lalanne C."/>
            <person name="Gautier V."/>
            <person name="Ament-Velasquez S.L."/>
            <person name="Kruys A."/>
            <person name="Hutchinson M.I."/>
            <person name="Powell A.J."/>
            <person name="Barry K."/>
            <person name="Miller A.N."/>
            <person name="Grigoriev I.V."/>
            <person name="Debuchy R."/>
            <person name="Gladieux P."/>
            <person name="Thoren M.H."/>
            <person name="Johannesson H."/>
        </authorList>
    </citation>
    <scope>NUCLEOTIDE SEQUENCE</scope>
    <source>
        <strain evidence="2">CBS 532.94</strain>
    </source>
</reference>
<evidence type="ECO:0000313" key="3">
    <source>
        <dbReference type="Proteomes" id="UP001303760"/>
    </source>
</evidence>
<keyword evidence="1" id="KW-0732">Signal</keyword>
<dbReference type="EMBL" id="MU860077">
    <property type="protein sequence ID" value="KAK4238962.1"/>
    <property type="molecule type" value="Genomic_DNA"/>
</dbReference>
<keyword evidence="3" id="KW-1185">Reference proteome</keyword>
<dbReference type="AlphaFoldDB" id="A0AAN7CCU1"/>
<name>A0AAN7CCU1_9PEZI</name>